<feature type="transmembrane region" description="Helical" evidence="9">
    <location>
        <begin position="385"/>
        <end position="404"/>
    </location>
</feature>
<feature type="region of interest" description="Disordered" evidence="8">
    <location>
        <begin position="528"/>
        <end position="555"/>
    </location>
</feature>
<reference evidence="11" key="1">
    <citation type="journal article" date="2023" name="Mol. Biol. Evol.">
        <title>Third-Generation Sequencing Reveals the Adaptive Role of the Epigenome in Three Deep-Sea Polychaetes.</title>
        <authorList>
            <person name="Perez M."/>
            <person name="Aroh O."/>
            <person name="Sun Y."/>
            <person name="Lan Y."/>
            <person name="Juniper S.K."/>
            <person name="Young C.R."/>
            <person name="Angers B."/>
            <person name="Qian P.Y."/>
        </authorList>
    </citation>
    <scope>NUCLEOTIDE SEQUENCE</scope>
    <source>
        <strain evidence="11">R07B-5</strain>
    </source>
</reference>
<dbReference type="AlphaFoldDB" id="A0AAD9KUE2"/>
<feature type="transmembrane region" description="Helical" evidence="9">
    <location>
        <begin position="74"/>
        <end position="93"/>
    </location>
</feature>
<keyword evidence="3" id="KW-0677">Repeat</keyword>
<feature type="transmembrane region" description="Helical" evidence="9">
    <location>
        <begin position="319"/>
        <end position="340"/>
    </location>
</feature>
<gene>
    <name evidence="11" type="ORF">NP493_593g01076</name>
</gene>
<feature type="domain" description="EXPERA" evidence="10">
    <location>
        <begin position="71"/>
        <end position="194"/>
    </location>
</feature>
<dbReference type="PANTHER" id="PTHR14568">
    <property type="entry name" value="TRANSMEMBRANE SUPERFAMILY 6 MEMBER 1/2"/>
    <property type="match status" value="1"/>
</dbReference>
<evidence type="ECO:0000256" key="2">
    <source>
        <dbReference type="ARBA" id="ARBA00022692"/>
    </source>
</evidence>
<organism evidence="11 12">
    <name type="scientific">Ridgeia piscesae</name>
    <name type="common">Tubeworm</name>
    <dbReference type="NCBI Taxonomy" id="27915"/>
    <lineage>
        <taxon>Eukaryota</taxon>
        <taxon>Metazoa</taxon>
        <taxon>Spiralia</taxon>
        <taxon>Lophotrochozoa</taxon>
        <taxon>Annelida</taxon>
        <taxon>Polychaeta</taxon>
        <taxon>Sedentaria</taxon>
        <taxon>Canalipalpata</taxon>
        <taxon>Sabellida</taxon>
        <taxon>Siboglinidae</taxon>
        <taxon>Ridgeia</taxon>
    </lineage>
</organism>
<evidence type="ECO:0000256" key="1">
    <source>
        <dbReference type="ARBA" id="ARBA00004127"/>
    </source>
</evidence>
<dbReference type="Pfam" id="PF26083">
    <property type="entry name" value="TM_Tm6sf2"/>
    <property type="match status" value="1"/>
</dbReference>
<evidence type="ECO:0000256" key="4">
    <source>
        <dbReference type="ARBA" id="ARBA00022989"/>
    </source>
</evidence>
<dbReference type="EMBL" id="JAODUO010000591">
    <property type="protein sequence ID" value="KAK2177554.1"/>
    <property type="molecule type" value="Genomic_DNA"/>
</dbReference>
<evidence type="ECO:0000313" key="11">
    <source>
        <dbReference type="EMBL" id="KAK2177554.1"/>
    </source>
</evidence>
<dbReference type="InterPro" id="IPR047195">
    <property type="entry name" value="TM6SF1-like"/>
</dbReference>
<evidence type="ECO:0000256" key="5">
    <source>
        <dbReference type="ARBA" id="ARBA00023136"/>
    </source>
</evidence>
<comment type="similarity">
    <text evidence="6">Belongs to the TM6SF family.</text>
</comment>
<protein>
    <recommendedName>
        <fullName evidence="10">EXPERA domain-containing protein</fullName>
    </recommendedName>
</protein>
<dbReference type="InterPro" id="IPR033118">
    <property type="entry name" value="EXPERA"/>
</dbReference>
<evidence type="ECO:0000256" key="9">
    <source>
        <dbReference type="SAM" id="Phobius"/>
    </source>
</evidence>
<proteinExistence type="inferred from homology"/>
<feature type="transmembrane region" description="Helical" evidence="9">
    <location>
        <begin position="271"/>
        <end position="299"/>
    </location>
</feature>
<dbReference type="GO" id="GO:0016020">
    <property type="term" value="C:membrane"/>
    <property type="evidence" value="ECO:0007669"/>
    <property type="project" value="UniProtKB-UniRule"/>
</dbReference>
<feature type="transmembrane region" description="Helical" evidence="9">
    <location>
        <begin position="12"/>
        <end position="34"/>
    </location>
</feature>
<evidence type="ECO:0000313" key="12">
    <source>
        <dbReference type="Proteomes" id="UP001209878"/>
    </source>
</evidence>
<keyword evidence="4 7" id="KW-1133">Transmembrane helix</keyword>
<feature type="transmembrane region" description="Helical" evidence="9">
    <location>
        <begin position="46"/>
        <end position="67"/>
    </location>
</feature>
<feature type="transmembrane region" description="Helical" evidence="9">
    <location>
        <begin position="150"/>
        <end position="170"/>
    </location>
</feature>
<name>A0AAD9KUE2_RIDPI</name>
<feature type="domain" description="EXPERA" evidence="10">
    <location>
        <begin position="269"/>
        <end position="405"/>
    </location>
</feature>
<accession>A0AAD9KUE2</accession>
<dbReference type="PROSITE" id="PS51751">
    <property type="entry name" value="EXPERA"/>
    <property type="match status" value="2"/>
</dbReference>
<dbReference type="GO" id="GO:0012505">
    <property type="term" value="C:endomembrane system"/>
    <property type="evidence" value="ECO:0007669"/>
    <property type="project" value="UniProtKB-SubCell"/>
</dbReference>
<sequence length="644" mass="71297">MLRQKSWMTSATTSGALYASSVIAIPICYVVTNIVKIHVDEDNKGFALLCFGIMSMAIICAITRALVGKNESPFIYAFTIGGFGSVANLMIALENDEYIRGFVNGYMEYGEPYLRSSYGTMLCYWGGIGHYTMYLMMVAAIAWRHPFRDVGLYWIGSMLHSMLVLIIGVLSSSEQLNWPFMMHLPFVAMPIVCGLYFLHYQPFPTENKKRKRHSICISITPSVSASLHLYQCHSICISVTPSAKVSKETLNECLTELAGVIVTLASRLHDLFLVIMFATAIVISVFRGLAALGSGLFMLKTYRDSVEPYMKDPVGFPRIQLLVYMFCFVPGYMLIIYGLLYPNKRWMPDFALLHAGAAMQAQIVHIGGSLNQRTMFIYRLPSDNFAMFIFWPVNIILLVVPQLLAARCILWPQFFGHCATAELAPAEKKSVEGMAKTSTCDILSKMAPNNTSVSLLSNVKVKDDADVPLVEEKQESSRPSTPMLKVKFGGPNSASGEEIEMSLTQLKAYHEDLRSLSASATGRNMRRHLSDGGLLPGNIHVRRASGSGRKLTSDDMVQLESLSPSLLAETMKPYMDSAPSSPASSVDESGNEKWVAGTRRRRHGSASSNNQSEALKVDVNMESLLEEKMPEFDHMTPASSVSNI</sequence>
<feature type="transmembrane region" description="Helical" evidence="9">
    <location>
        <begin position="124"/>
        <end position="143"/>
    </location>
</feature>
<keyword evidence="2 7" id="KW-0812">Transmembrane</keyword>
<evidence type="ECO:0000256" key="6">
    <source>
        <dbReference type="ARBA" id="ARBA00034760"/>
    </source>
</evidence>
<dbReference type="CDD" id="cd21106">
    <property type="entry name" value="TM6SF1-like"/>
    <property type="match status" value="1"/>
</dbReference>
<keyword evidence="12" id="KW-1185">Reference proteome</keyword>
<feature type="region of interest" description="Disordered" evidence="8">
    <location>
        <begin position="573"/>
        <end position="616"/>
    </location>
</feature>
<comment type="subcellular location">
    <subcellularLocation>
        <location evidence="1">Endomembrane system</location>
        <topology evidence="1">Multi-pass membrane protein</topology>
    </subcellularLocation>
</comment>
<dbReference type="InterPro" id="IPR059044">
    <property type="entry name" value="TM_Tm6sf1/2"/>
</dbReference>
<comment type="caution">
    <text evidence="11">The sequence shown here is derived from an EMBL/GenBank/DDBJ whole genome shotgun (WGS) entry which is preliminary data.</text>
</comment>
<evidence type="ECO:0000259" key="10">
    <source>
        <dbReference type="PROSITE" id="PS51751"/>
    </source>
</evidence>
<feature type="transmembrane region" description="Helical" evidence="9">
    <location>
        <begin position="182"/>
        <end position="200"/>
    </location>
</feature>
<keyword evidence="5 7" id="KW-0472">Membrane</keyword>
<evidence type="ECO:0000256" key="3">
    <source>
        <dbReference type="ARBA" id="ARBA00022737"/>
    </source>
</evidence>
<evidence type="ECO:0000256" key="7">
    <source>
        <dbReference type="PROSITE-ProRule" id="PRU01087"/>
    </source>
</evidence>
<dbReference type="Proteomes" id="UP001209878">
    <property type="component" value="Unassembled WGS sequence"/>
</dbReference>
<dbReference type="PANTHER" id="PTHR14568:SF8">
    <property type="entry name" value="EXPERA DOMAIN-CONTAINING PROTEIN"/>
    <property type="match status" value="1"/>
</dbReference>
<evidence type="ECO:0000256" key="8">
    <source>
        <dbReference type="SAM" id="MobiDB-lite"/>
    </source>
</evidence>